<keyword evidence="1" id="KW-0472">Membrane</keyword>
<accession>A0A2A9P1L3</accession>
<keyword evidence="4" id="KW-1185">Reference proteome</keyword>
<dbReference type="SUPFAM" id="SSF55729">
    <property type="entry name" value="Acyl-CoA N-acyltransferases (Nat)"/>
    <property type="match status" value="1"/>
</dbReference>
<protein>
    <recommendedName>
        <fullName evidence="2">N-acetyltransferase domain-containing protein</fullName>
    </recommendedName>
</protein>
<name>A0A2A9P1L3_9AGAR</name>
<dbReference type="OrthoDB" id="2564232at2759"/>
<dbReference type="PROSITE" id="PS51186">
    <property type="entry name" value="GNAT"/>
    <property type="match status" value="1"/>
</dbReference>
<dbReference type="EMBL" id="KZ301969">
    <property type="protein sequence ID" value="PFH54522.1"/>
    <property type="molecule type" value="Genomic_DNA"/>
</dbReference>
<proteinExistence type="predicted"/>
<organism evidence="3 4">
    <name type="scientific">Amanita thiersii Skay4041</name>
    <dbReference type="NCBI Taxonomy" id="703135"/>
    <lineage>
        <taxon>Eukaryota</taxon>
        <taxon>Fungi</taxon>
        <taxon>Dikarya</taxon>
        <taxon>Basidiomycota</taxon>
        <taxon>Agaricomycotina</taxon>
        <taxon>Agaricomycetes</taxon>
        <taxon>Agaricomycetidae</taxon>
        <taxon>Agaricales</taxon>
        <taxon>Pluteineae</taxon>
        <taxon>Amanitaceae</taxon>
        <taxon>Amanita</taxon>
    </lineage>
</organism>
<dbReference type="InterPro" id="IPR000182">
    <property type="entry name" value="GNAT_dom"/>
</dbReference>
<feature type="transmembrane region" description="Helical" evidence="1">
    <location>
        <begin position="75"/>
        <end position="93"/>
    </location>
</feature>
<feature type="domain" description="N-acetyltransferase" evidence="2">
    <location>
        <begin position="85"/>
        <end position="248"/>
    </location>
</feature>
<evidence type="ECO:0000256" key="1">
    <source>
        <dbReference type="SAM" id="Phobius"/>
    </source>
</evidence>
<gene>
    <name evidence="3" type="ORF">AMATHDRAFT_52137</name>
</gene>
<dbReference type="Pfam" id="PF00583">
    <property type="entry name" value="Acetyltransf_1"/>
    <property type="match status" value="1"/>
</dbReference>
<evidence type="ECO:0000313" key="3">
    <source>
        <dbReference type="EMBL" id="PFH54522.1"/>
    </source>
</evidence>
<reference evidence="3 4" key="1">
    <citation type="submission" date="2014-02" db="EMBL/GenBank/DDBJ databases">
        <title>Transposable element dynamics among asymbiotic and ectomycorrhizal Amanita fungi.</title>
        <authorList>
            <consortium name="DOE Joint Genome Institute"/>
            <person name="Hess J."/>
            <person name="Skrede I."/>
            <person name="Wolfe B."/>
            <person name="LaButti K."/>
            <person name="Ohm R.A."/>
            <person name="Grigoriev I.V."/>
            <person name="Pringle A."/>
        </authorList>
    </citation>
    <scope>NUCLEOTIDE SEQUENCE [LARGE SCALE GENOMIC DNA]</scope>
    <source>
        <strain evidence="3 4">SKay4041</strain>
    </source>
</reference>
<evidence type="ECO:0000313" key="4">
    <source>
        <dbReference type="Proteomes" id="UP000242287"/>
    </source>
</evidence>
<dbReference type="GO" id="GO:0016747">
    <property type="term" value="F:acyltransferase activity, transferring groups other than amino-acyl groups"/>
    <property type="evidence" value="ECO:0007669"/>
    <property type="project" value="InterPro"/>
</dbReference>
<keyword evidence="1" id="KW-0812">Transmembrane</keyword>
<dbReference type="Proteomes" id="UP000242287">
    <property type="component" value="Unassembled WGS sequence"/>
</dbReference>
<keyword evidence="1" id="KW-1133">Transmembrane helix</keyword>
<dbReference type="Gene3D" id="3.40.630.30">
    <property type="match status" value="1"/>
</dbReference>
<evidence type="ECO:0000259" key="2">
    <source>
        <dbReference type="PROSITE" id="PS51186"/>
    </source>
</evidence>
<dbReference type="AlphaFoldDB" id="A0A2A9P1L3"/>
<sequence length="254" mass="28876">MSERSVIIRPLKASDEKLVRFVIGKAALEPLACANHWDYLHPLSLSIWMALSAVFVHFMKWWPSGAHGILGYLRPLPAIAAFALPVIFFIDWINRPDFEKRTQAILHQADMVDILNYYAKPSSGLWILDFGNKFVGLIALDATGDSDSEKKAKTSSRRSKQPALQAMIRHFYVDEPYRTTGIQDDLLQYAIRQTFESGANIKSIQAESTALLPYIKKSLVPVGFKPIGRSRKVGLFGWQFEEMVLDRSCWEEKQ</sequence>
<dbReference type="InterPro" id="IPR016181">
    <property type="entry name" value="Acyl_CoA_acyltransferase"/>
</dbReference>
<feature type="transmembrane region" description="Helical" evidence="1">
    <location>
        <begin position="45"/>
        <end position="63"/>
    </location>
</feature>